<keyword evidence="3" id="KW-1185">Reference proteome</keyword>
<feature type="region of interest" description="Disordered" evidence="1">
    <location>
        <begin position="1"/>
        <end position="34"/>
    </location>
</feature>
<sequence length="1049" mass="113814">MEQNTETGQTTQAAETGAGDNGSAAAPKSAPSLSGVNFTIPDLPSWEPEDYYSHIAGSGAEKLADSGVAPLVAAARGYKRIDHTNFAAELKAMNVKPTTDQGRRWKSSLSTPGKDAMQMPWYSIASLQVAERRKEALIPLTYQLRPEFPSTNKAGKPMKYEFVKDAITPLDLHPATPVSWIDTTPVVMFAEGMLKGDAALSAYLRASGATWDELRSEGVADPRAALKALLERIPEEDRVLIISIAGIHNAHQHPMDWREIALKDRIGWIAFDADLSVNPHVHAAAKKLFLQLDEKSKMSQVLFLNPEINSGDNGEMAKAGVDDYLAKVGTWPDLIAQLSPNMPAAPARSEDERPGNWRVSKDGMSVEECVAINDGPGGTVGRYEWRTQVDLGGRVVSLESVRQPTDQELRTGLFNPRVQPADIEDSQVEIEVSWAGPGGTEQKALVTGPEIILNYTPGEWIRHKAVVPRELLLHGSWPPRAQKGENWLTAIKNNRTEEIVFKTKWMQMGWVPVEGGDPVFLIGDQVIGDADLSTAVCGVDDRKVPVAQHYGVGDLVDGDYDDEAYRQLVREDFQKIIDAYIASKAWTEDATAALTLAVALRPTIPLRPRASIYLWGPKGKGKSWTAQCMMYFWARKKTDWLDKLPGQAKDTAAAIENALAYTPIWVIDDMAPSSVKRQAEQEDAKLSDMTRAIFNNAGKGRMNADMTARKTNKPMTQLIMTAENELTTPSAKERLIPVFIGPGKLNPSKDATDRINKMARLDGAQARFTSHVLRYIRRSAINTLGGWEAYMSGLEEKRIQVQNTAGTIMKKLGAASGSLERTTTLAADVLITFEILKQLAQELDMGSDVIKMFGVNQLGGEIINLVNKAHAANQQAAPGLSLIRALSALLASGAAHVISGDDPNRPPIEGTDSGESLANAGLGWMGGSSDGSMRPGGNSIGTVITATDPDGIPRKVILFDLHTAFSKAQAAYPVLIPYGQGTGSAWASVWDEGLAVDYLPRSRNNSGTVLNTVRRAVGSRRISGVPVEVDVILRGGSASDEVQELQEAA</sequence>
<name>A0A9X1MHP8_9MICC</name>
<organism evidence="2 3">
    <name type="scientific">Arthrobacter caoxuetaonis</name>
    <dbReference type="NCBI Taxonomy" id="2886935"/>
    <lineage>
        <taxon>Bacteria</taxon>
        <taxon>Bacillati</taxon>
        <taxon>Actinomycetota</taxon>
        <taxon>Actinomycetes</taxon>
        <taxon>Micrococcales</taxon>
        <taxon>Micrococcaceae</taxon>
        <taxon>Arthrobacter</taxon>
    </lineage>
</organism>
<evidence type="ECO:0000256" key="1">
    <source>
        <dbReference type="SAM" id="MobiDB-lite"/>
    </source>
</evidence>
<reference evidence="2" key="1">
    <citation type="submission" date="2021-10" db="EMBL/GenBank/DDBJ databases">
        <title>Novel species in genus Arthrobacter.</title>
        <authorList>
            <person name="Liu Y."/>
        </authorList>
    </citation>
    <scope>NUCLEOTIDE SEQUENCE</scope>
    <source>
        <strain evidence="2">Zg-Y453</strain>
    </source>
</reference>
<dbReference type="RefSeq" id="WP_227897436.1">
    <property type="nucleotide sequence ID" value="NZ_CP099467.1"/>
</dbReference>
<evidence type="ECO:0000313" key="3">
    <source>
        <dbReference type="Proteomes" id="UP001139158"/>
    </source>
</evidence>
<accession>A0A9X1MHP8</accession>
<dbReference type="EMBL" id="JAJFZV010000018">
    <property type="protein sequence ID" value="MCC3299450.1"/>
    <property type="molecule type" value="Genomic_DNA"/>
</dbReference>
<comment type="caution">
    <text evidence="2">The sequence shown here is derived from an EMBL/GenBank/DDBJ whole genome shotgun (WGS) entry which is preliminary data.</text>
</comment>
<proteinExistence type="predicted"/>
<dbReference type="AlphaFoldDB" id="A0A9X1MHP8"/>
<evidence type="ECO:0008006" key="4">
    <source>
        <dbReference type="Google" id="ProtNLM"/>
    </source>
</evidence>
<gene>
    <name evidence="2" type="ORF">LJ757_16780</name>
</gene>
<protein>
    <recommendedName>
        <fullName evidence="4">DUF3854 domain-containing protein</fullName>
    </recommendedName>
</protein>
<dbReference type="Proteomes" id="UP001139158">
    <property type="component" value="Unassembled WGS sequence"/>
</dbReference>
<evidence type="ECO:0000313" key="2">
    <source>
        <dbReference type="EMBL" id="MCC3299450.1"/>
    </source>
</evidence>